<evidence type="ECO:0000256" key="1">
    <source>
        <dbReference type="SAM" id="SignalP"/>
    </source>
</evidence>
<proteinExistence type="predicted"/>
<gene>
    <name evidence="2" type="ORF">C8D97_104266</name>
</gene>
<feature type="signal peptide" evidence="1">
    <location>
        <begin position="1"/>
        <end position="22"/>
    </location>
</feature>
<reference evidence="2 3" key="1">
    <citation type="submission" date="2018-05" db="EMBL/GenBank/DDBJ databases">
        <title>Genomic Encyclopedia of Type Strains, Phase IV (KMG-IV): sequencing the most valuable type-strain genomes for metagenomic binning, comparative biology and taxonomic classification.</title>
        <authorList>
            <person name="Goeker M."/>
        </authorList>
    </citation>
    <scope>NUCLEOTIDE SEQUENCE [LARGE SCALE GENOMIC DNA]</scope>
    <source>
        <strain evidence="2 3">DSM 25350</strain>
    </source>
</reference>
<dbReference type="AlphaFoldDB" id="A0A316FWT8"/>
<dbReference type="Proteomes" id="UP000245790">
    <property type="component" value="Unassembled WGS sequence"/>
</dbReference>
<keyword evidence="1" id="KW-0732">Signal</keyword>
<evidence type="ECO:0000313" key="3">
    <source>
        <dbReference type="Proteomes" id="UP000245790"/>
    </source>
</evidence>
<organism evidence="2 3">
    <name type="scientific">Pleionea mediterranea</name>
    <dbReference type="NCBI Taxonomy" id="523701"/>
    <lineage>
        <taxon>Bacteria</taxon>
        <taxon>Pseudomonadati</taxon>
        <taxon>Pseudomonadota</taxon>
        <taxon>Gammaproteobacteria</taxon>
        <taxon>Oceanospirillales</taxon>
        <taxon>Pleioneaceae</taxon>
        <taxon>Pleionea</taxon>
    </lineage>
</organism>
<comment type="caution">
    <text evidence="2">The sequence shown here is derived from an EMBL/GenBank/DDBJ whole genome shotgun (WGS) entry which is preliminary data.</text>
</comment>
<dbReference type="OrthoDB" id="9851979at2"/>
<dbReference type="RefSeq" id="WP_109763019.1">
    <property type="nucleotide sequence ID" value="NZ_QGGU01000004.1"/>
</dbReference>
<accession>A0A316FWT8</accession>
<protein>
    <submittedName>
        <fullName evidence="2">Uncharacterized protein</fullName>
    </submittedName>
</protein>
<dbReference type="EMBL" id="QGGU01000004">
    <property type="protein sequence ID" value="PWK53048.1"/>
    <property type="molecule type" value="Genomic_DNA"/>
</dbReference>
<keyword evidence="3" id="KW-1185">Reference proteome</keyword>
<sequence length="178" mass="19489">MNSVKRSLVMSVFSVYAGSALAIDTPDWGNPYDLYIGGVTYNGSGYTGHSGMHGSVVSGSTMGICNSRLQDKKSMHQSAGDSFVSQVNCYLKTTVLHEPQIVSPDLGGGNTGTTPIHVELDALEEKYDLQGYQQELNAIQKRYNISGFRQEFEQLYIRSLQSSSSQEDSAKESTAERR</sequence>
<feature type="chain" id="PRO_5016452086" evidence="1">
    <location>
        <begin position="23"/>
        <end position="178"/>
    </location>
</feature>
<evidence type="ECO:0000313" key="2">
    <source>
        <dbReference type="EMBL" id="PWK53048.1"/>
    </source>
</evidence>
<name>A0A316FWT8_9GAMM</name>